<dbReference type="RefSeq" id="WP_284874376.1">
    <property type="nucleotide sequence ID" value="NZ_CP126970.1"/>
</dbReference>
<name>A0ABY8VNL7_9CORY</name>
<accession>A0ABY8VNL7</accession>
<dbReference type="Proteomes" id="UP001238805">
    <property type="component" value="Chromosome"/>
</dbReference>
<dbReference type="EMBL" id="CP126970">
    <property type="protein sequence ID" value="WIM69783.1"/>
    <property type="molecule type" value="Genomic_DNA"/>
</dbReference>
<gene>
    <name evidence="2" type="ORF">QP029_11220</name>
</gene>
<feature type="region of interest" description="Disordered" evidence="1">
    <location>
        <begin position="80"/>
        <end position="112"/>
    </location>
</feature>
<keyword evidence="3" id="KW-1185">Reference proteome</keyword>
<evidence type="ECO:0000313" key="2">
    <source>
        <dbReference type="EMBL" id="WIM69783.1"/>
    </source>
</evidence>
<protein>
    <submittedName>
        <fullName evidence="2">Uncharacterized protein</fullName>
    </submittedName>
</protein>
<feature type="compositionally biased region" description="Low complexity" evidence="1">
    <location>
        <begin position="85"/>
        <end position="107"/>
    </location>
</feature>
<sequence>MSAQPTPEQPAQDFIVEYRAGQFQNGSLVLRFQGTPNEQQLRAALKDFGLPSSAVEEVRARPMNSGRLWDHIYSAHDTLSRSRWPEQAAPQKPQRQPRQRGPQGITQPRKKSSESGCVTFLAVAALVFGVFAYSAEDAQREGQFAGYVVPSGADSFSHCFESMRVAGSLNDGADQFFGDEVTGFPVSPQNAAFLGACLNAAP</sequence>
<organism evidence="2 3">
    <name type="scientific">Corynebacterium suedekumii</name>
    <dbReference type="NCBI Taxonomy" id="3049801"/>
    <lineage>
        <taxon>Bacteria</taxon>
        <taxon>Bacillati</taxon>
        <taxon>Actinomycetota</taxon>
        <taxon>Actinomycetes</taxon>
        <taxon>Mycobacteriales</taxon>
        <taxon>Corynebacteriaceae</taxon>
        <taxon>Corynebacterium</taxon>
    </lineage>
</organism>
<reference evidence="2 3" key="1">
    <citation type="submission" date="2023-05" db="EMBL/GenBank/DDBJ databases">
        <title>Corynebacterium suedekumii sp. nov. and Corynebacterium breve sp. nov. isolated from raw cow's milk.</title>
        <authorList>
            <person name="Baer M.K."/>
            <person name="Mehl L."/>
            <person name="Hellmuth R."/>
            <person name="Marke G."/>
            <person name="Lipski A."/>
        </authorList>
    </citation>
    <scope>NUCLEOTIDE SEQUENCE [LARGE SCALE GENOMIC DNA]</scope>
    <source>
        <strain evidence="2 3">LM112</strain>
    </source>
</reference>
<evidence type="ECO:0000313" key="3">
    <source>
        <dbReference type="Proteomes" id="UP001238805"/>
    </source>
</evidence>
<proteinExistence type="predicted"/>
<evidence type="ECO:0000256" key="1">
    <source>
        <dbReference type="SAM" id="MobiDB-lite"/>
    </source>
</evidence>